<evidence type="ECO:0000256" key="1">
    <source>
        <dbReference type="ARBA" id="ARBA00022573"/>
    </source>
</evidence>
<dbReference type="GO" id="GO:0032259">
    <property type="term" value="P:methylation"/>
    <property type="evidence" value="ECO:0007669"/>
    <property type="project" value="UniProtKB-KW"/>
</dbReference>
<sequence>MKREGKLREGFTTGTAAAGAAKAAALLLLGGEVPEAIDVPLPGGGRLVVPVAETRRDGEGAYGAVIKDGGDDPDATHGAAIGCRVSFGGQPGEIVVDGGEGVGRVTLPGLPVAVGQAAINPAPRAQIAAAVAEAVRETGATPTKYESIYFHKPLAASSCQQNALSAFRGHDTHGLRAVVTVAGGEEIAKKTLNPRLGIVGGISILGVTGIVRPFSHDAWRVSISEALDVARALGHDVVGFSTGRRSEALLAAAEPALPATALIQAADFFAHALQEAAKRRFGRIVWAAFGGKLVKMAQGMENTHAWRGDTDFSALADWCAQAGWPGDAARQAGRSNTARQALEEAPSPGAKAALVAVLSREALRHMRRFAGPEPELALRVYDFNGEELACLEDPGNPASSRGA</sequence>
<keyword evidence="4 5" id="KW-0949">S-adenosyl-L-methionine</keyword>
<dbReference type="Proteomes" id="UP000293296">
    <property type="component" value="Chromosome"/>
</dbReference>
<evidence type="ECO:0000256" key="3">
    <source>
        <dbReference type="ARBA" id="ARBA00022679"/>
    </source>
</evidence>
<keyword evidence="2 5" id="KW-0489">Methyltransferase</keyword>
<dbReference type="UniPathway" id="UPA00148">
    <property type="reaction ID" value="UER00227"/>
</dbReference>
<keyword evidence="7" id="KW-1185">Reference proteome</keyword>
<evidence type="ECO:0000256" key="5">
    <source>
        <dbReference type="HAMAP-Rule" id="MF_00787"/>
    </source>
</evidence>
<accession>A0A4P6I3L7</accession>
<dbReference type="InterPro" id="IPR036074">
    <property type="entry name" value="CbiD_sf"/>
</dbReference>
<dbReference type="OrthoDB" id="6439987at2"/>
<dbReference type="PIRSF" id="PIRSF026782">
    <property type="entry name" value="CbiD"/>
    <property type="match status" value="1"/>
</dbReference>
<reference evidence="6 7" key="1">
    <citation type="submission" date="2018-02" db="EMBL/GenBank/DDBJ databases">
        <title>Genome sequence of Desulfovibrio carbinolicus DSM 3852.</title>
        <authorList>
            <person name="Wilbanks E."/>
            <person name="Skennerton C.T."/>
            <person name="Orphan V.J."/>
        </authorList>
    </citation>
    <scope>NUCLEOTIDE SEQUENCE [LARGE SCALE GENOMIC DNA]</scope>
    <source>
        <strain evidence="6 7">DSM 3852</strain>
    </source>
</reference>
<dbReference type="RefSeq" id="WP_129353972.1">
    <property type="nucleotide sequence ID" value="NZ_CP026538.1"/>
</dbReference>
<dbReference type="EC" id="2.1.1.195" evidence="5"/>
<dbReference type="PANTHER" id="PTHR35863">
    <property type="entry name" value="COBALT-PRECORRIN-5B C(1)-METHYLTRANSFERASE"/>
    <property type="match status" value="1"/>
</dbReference>
<name>A0A4P6I3L7_9BACT</name>
<evidence type="ECO:0000313" key="6">
    <source>
        <dbReference type="EMBL" id="QAZ68489.1"/>
    </source>
</evidence>
<dbReference type="PANTHER" id="PTHR35863:SF1">
    <property type="entry name" value="COBALT-PRECORRIN-5B C(1)-METHYLTRANSFERASE"/>
    <property type="match status" value="1"/>
</dbReference>
<dbReference type="KEGG" id="dcb:C3Y92_15130"/>
<dbReference type="SUPFAM" id="SSF111342">
    <property type="entry name" value="CbiD-like"/>
    <property type="match status" value="2"/>
</dbReference>
<dbReference type="AlphaFoldDB" id="A0A4P6I3L7"/>
<dbReference type="NCBIfam" id="NF000849">
    <property type="entry name" value="PRK00075.1-1"/>
    <property type="match status" value="1"/>
</dbReference>
<comment type="pathway">
    <text evidence="5">Cofactor biosynthesis; adenosylcobalamin biosynthesis; cob(II)yrinate a,c-diamide from sirohydrochlorin (anaerobic route): step 6/10.</text>
</comment>
<dbReference type="Gene3D" id="3.30.2110.10">
    <property type="entry name" value="CbiD-like"/>
    <property type="match status" value="1"/>
</dbReference>
<dbReference type="GO" id="GO:0043780">
    <property type="term" value="F:cobalt-precorrin-5B C1-methyltransferase activity"/>
    <property type="evidence" value="ECO:0007669"/>
    <property type="project" value="RHEA"/>
</dbReference>
<evidence type="ECO:0000256" key="2">
    <source>
        <dbReference type="ARBA" id="ARBA00022603"/>
    </source>
</evidence>
<keyword evidence="1 5" id="KW-0169">Cobalamin biosynthesis</keyword>
<dbReference type="InterPro" id="IPR002748">
    <property type="entry name" value="CbiD"/>
</dbReference>
<evidence type="ECO:0000313" key="7">
    <source>
        <dbReference type="Proteomes" id="UP000293296"/>
    </source>
</evidence>
<comment type="catalytic activity">
    <reaction evidence="5">
        <text>Co-precorrin-5B + S-adenosyl-L-methionine = Co-precorrin-6A + S-adenosyl-L-homocysteine</text>
        <dbReference type="Rhea" id="RHEA:26285"/>
        <dbReference type="ChEBI" id="CHEBI:57856"/>
        <dbReference type="ChEBI" id="CHEBI:59789"/>
        <dbReference type="ChEBI" id="CHEBI:60063"/>
        <dbReference type="ChEBI" id="CHEBI:60064"/>
        <dbReference type="EC" id="2.1.1.195"/>
    </reaction>
</comment>
<dbReference type="EMBL" id="CP026538">
    <property type="protein sequence ID" value="QAZ68489.1"/>
    <property type="molecule type" value="Genomic_DNA"/>
</dbReference>
<keyword evidence="3 5" id="KW-0808">Transferase</keyword>
<gene>
    <name evidence="5" type="primary">cbiD</name>
    <name evidence="6" type="ORF">C3Y92_15130</name>
</gene>
<comment type="similarity">
    <text evidence="5">Belongs to the CbiD family.</text>
</comment>
<evidence type="ECO:0000256" key="4">
    <source>
        <dbReference type="ARBA" id="ARBA00022691"/>
    </source>
</evidence>
<dbReference type="Pfam" id="PF01888">
    <property type="entry name" value="CbiD"/>
    <property type="match status" value="2"/>
</dbReference>
<dbReference type="HAMAP" id="MF_00787">
    <property type="entry name" value="CbiD"/>
    <property type="match status" value="1"/>
</dbReference>
<protein>
    <recommendedName>
        <fullName evidence="5">Cobalt-precorrin-5B C(1)-methyltransferase</fullName>
        <ecNumber evidence="5">2.1.1.195</ecNumber>
    </recommendedName>
    <alternativeName>
        <fullName evidence="5">Cobalt-precorrin-6A synthase</fullName>
    </alternativeName>
</protein>
<dbReference type="GO" id="GO:0019251">
    <property type="term" value="P:anaerobic cobalamin biosynthetic process"/>
    <property type="evidence" value="ECO:0007669"/>
    <property type="project" value="UniProtKB-UniRule"/>
</dbReference>
<proteinExistence type="inferred from homology"/>
<comment type="function">
    <text evidence="5">Catalyzes the methylation of C-1 in cobalt-precorrin-5B to form cobalt-precorrin-6A.</text>
</comment>
<organism evidence="6 7">
    <name type="scientific">Solidesulfovibrio carbinolicus</name>
    <dbReference type="NCBI Taxonomy" id="296842"/>
    <lineage>
        <taxon>Bacteria</taxon>
        <taxon>Pseudomonadati</taxon>
        <taxon>Thermodesulfobacteriota</taxon>
        <taxon>Desulfovibrionia</taxon>
        <taxon>Desulfovibrionales</taxon>
        <taxon>Desulfovibrionaceae</taxon>
        <taxon>Solidesulfovibrio</taxon>
    </lineage>
</organism>